<dbReference type="PROSITE" id="PS50853">
    <property type="entry name" value="FN3"/>
    <property type="match status" value="1"/>
</dbReference>
<dbReference type="PROSITE" id="PS51257">
    <property type="entry name" value="PROKAR_LIPOPROTEIN"/>
    <property type="match status" value="1"/>
</dbReference>
<sequence length="244" mass="27240">MKLKSYLFLLTACLLLSCSDDEQEQIEEQQVQLPEVVTETNSSEAVVTLTSIEIKGSIVKTEDPLQSYGVVWSNDPDPTINDNIIEVDVEAQNLLKTQQSANSNLEFSVVVDDLDPGKNYYFRIYAQNEAGTAYGEELAIETLSLAGTKWDFHFVHSNSQTSGVQVEWDAVVEFYEDGTAFYTEPASGDMYDFNGFYSLDGNTLTYNLTGDPENTAYILNGTIEKDSITGTFWEGEENFTAQKQ</sequence>
<keyword evidence="3" id="KW-1185">Reference proteome</keyword>
<dbReference type="Pfam" id="PF00041">
    <property type="entry name" value="fn3"/>
    <property type="match status" value="1"/>
</dbReference>
<dbReference type="InterPro" id="IPR036116">
    <property type="entry name" value="FN3_sf"/>
</dbReference>
<dbReference type="EMBL" id="VJVW01000005">
    <property type="protein sequence ID" value="MUP43579.1"/>
    <property type="molecule type" value="Genomic_DNA"/>
</dbReference>
<gene>
    <name evidence="2" type="ORF">FLP08_13425</name>
</gene>
<proteinExistence type="predicted"/>
<reference evidence="2 3" key="1">
    <citation type="submission" date="2019-07" db="EMBL/GenBank/DDBJ databases">
        <title>Gramella aestuarii sp. nov., isolated from a tidal flat, and emended description of Gramella echinicola.</title>
        <authorList>
            <person name="Liu L."/>
        </authorList>
    </citation>
    <scope>NUCLEOTIDE SEQUENCE [LARGE SCALE GENOMIC DNA]</scope>
    <source>
        <strain evidence="2 3">BS12</strain>
    </source>
</reference>
<dbReference type="AlphaFoldDB" id="A0A7K1LRZ6"/>
<evidence type="ECO:0000259" key="1">
    <source>
        <dbReference type="PROSITE" id="PS50853"/>
    </source>
</evidence>
<dbReference type="Proteomes" id="UP000460416">
    <property type="component" value="Unassembled WGS sequence"/>
</dbReference>
<protein>
    <recommendedName>
        <fullName evidence="1">Fibronectin type-III domain-containing protein</fullName>
    </recommendedName>
</protein>
<dbReference type="RefSeq" id="WP_156277429.1">
    <property type="nucleotide sequence ID" value="NZ_BAABGI010000004.1"/>
</dbReference>
<comment type="caution">
    <text evidence="2">The sequence shown here is derived from an EMBL/GenBank/DDBJ whole genome shotgun (WGS) entry which is preliminary data.</text>
</comment>
<evidence type="ECO:0000313" key="3">
    <source>
        <dbReference type="Proteomes" id="UP000460416"/>
    </source>
</evidence>
<dbReference type="InterPro" id="IPR013783">
    <property type="entry name" value="Ig-like_fold"/>
</dbReference>
<accession>A0A7K1LRZ6</accession>
<evidence type="ECO:0000313" key="2">
    <source>
        <dbReference type="EMBL" id="MUP43579.1"/>
    </source>
</evidence>
<dbReference type="OrthoDB" id="9805760at2"/>
<dbReference type="InterPro" id="IPR003961">
    <property type="entry name" value="FN3_dom"/>
</dbReference>
<dbReference type="Gene3D" id="2.60.40.10">
    <property type="entry name" value="Immunoglobulins"/>
    <property type="match status" value="1"/>
</dbReference>
<dbReference type="SUPFAM" id="SSF49265">
    <property type="entry name" value="Fibronectin type III"/>
    <property type="match status" value="1"/>
</dbReference>
<dbReference type="CDD" id="cd00063">
    <property type="entry name" value="FN3"/>
    <property type="match status" value="1"/>
</dbReference>
<feature type="domain" description="Fibronectin type-III" evidence="1">
    <location>
        <begin position="30"/>
        <end position="148"/>
    </location>
</feature>
<name>A0A7K1LRZ6_9FLAO</name>
<organism evidence="2 3">
    <name type="scientific">Christiangramia aestuarii</name>
    <dbReference type="NCBI Taxonomy" id="1028746"/>
    <lineage>
        <taxon>Bacteria</taxon>
        <taxon>Pseudomonadati</taxon>
        <taxon>Bacteroidota</taxon>
        <taxon>Flavobacteriia</taxon>
        <taxon>Flavobacteriales</taxon>
        <taxon>Flavobacteriaceae</taxon>
        <taxon>Christiangramia</taxon>
    </lineage>
</organism>